<dbReference type="KEGG" id="lbc:LACBIDRAFT_322812"/>
<name>B0CV62_LACBS</name>
<keyword evidence="2" id="KW-1185">Reference proteome</keyword>
<proteinExistence type="predicted"/>
<dbReference type="GeneID" id="6071128"/>
<dbReference type="InParanoid" id="B0CV62"/>
<accession>B0CV62</accession>
<dbReference type="Proteomes" id="UP000001194">
    <property type="component" value="Unassembled WGS sequence"/>
</dbReference>
<dbReference type="HOGENOM" id="CLU_1917397_0_0_1"/>
<organism evidence="2">
    <name type="scientific">Laccaria bicolor (strain S238N-H82 / ATCC MYA-4686)</name>
    <name type="common">Bicoloured deceiver</name>
    <name type="synonym">Laccaria laccata var. bicolor</name>
    <dbReference type="NCBI Taxonomy" id="486041"/>
    <lineage>
        <taxon>Eukaryota</taxon>
        <taxon>Fungi</taxon>
        <taxon>Dikarya</taxon>
        <taxon>Basidiomycota</taxon>
        <taxon>Agaricomycotina</taxon>
        <taxon>Agaricomycetes</taxon>
        <taxon>Agaricomycetidae</taxon>
        <taxon>Agaricales</taxon>
        <taxon>Agaricineae</taxon>
        <taxon>Hydnangiaceae</taxon>
        <taxon>Laccaria</taxon>
    </lineage>
</organism>
<sequence>MKGHLTYFHNKTPAFQGVDKREIVDGHLDPEQALIAAVDGGDSGGNTSHEGLSDCVDRIGTRVWQEWRSKRYPPTRDYPTAGSGIPDMVLRTASTHRQDVIVRLRLLSGAHGGGFNKGATTSLTPAIIHAMR</sequence>
<gene>
    <name evidence="1" type="ORF">LACBIDRAFT_322812</name>
</gene>
<evidence type="ECO:0000313" key="1">
    <source>
        <dbReference type="EMBL" id="EDR13692.1"/>
    </source>
</evidence>
<dbReference type="EMBL" id="DS547093">
    <property type="protein sequence ID" value="EDR13692.1"/>
    <property type="molecule type" value="Genomic_DNA"/>
</dbReference>
<reference evidence="1 2" key="1">
    <citation type="journal article" date="2008" name="Nature">
        <title>The genome of Laccaria bicolor provides insights into mycorrhizal symbiosis.</title>
        <authorList>
            <person name="Martin F."/>
            <person name="Aerts A."/>
            <person name="Ahren D."/>
            <person name="Brun A."/>
            <person name="Danchin E.G.J."/>
            <person name="Duchaussoy F."/>
            <person name="Gibon J."/>
            <person name="Kohler A."/>
            <person name="Lindquist E."/>
            <person name="Pereda V."/>
            <person name="Salamov A."/>
            <person name="Shapiro H.J."/>
            <person name="Wuyts J."/>
            <person name="Blaudez D."/>
            <person name="Buee M."/>
            <person name="Brokstein P."/>
            <person name="Canbaeck B."/>
            <person name="Cohen D."/>
            <person name="Courty P.E."/>
            <person name="Coutinho P.M."/>
            <person name="Delaruelle C."/>
            <person name="Detter J.C."/>
            <person name="Deveau A."/>
            <person name="DiFazio S."/>
            <person name="Duplessis S."/>
            <person name="Fraissinet-Tachet L."/>
            <person name="Lucic E."/>
            <person name="Frey-Klett P."/>
            <person name="Fourrey C."/>
            <person name="Feussner I."/>
            <person name="Gay G."/>
            <person name="Grimwood J."/>
            <person name="Hoegger P.J."/>
            <person name="Jain P."/>
            <person name="Kilaru S."/>
            <person name="Labbe J."/>
            <person name="Lin Y.C."/>
            <person name="Legue V."/>
            <person name="Le Tacon F."/>
            <person name="Marmeisse R."/>
            <person name="Melayah D."/>
            <person name="Montanini B."/>
            <person name="Muratet M."/>
            <person name="Nehls U."/>
            <person name="Niculita-Hirzel H."/>
            <person name="Oudot-Le Secq M.P."/>
            <person name="Peter M."/>
            <person name="Quesneville H."/>
            <person name="Rajashekar B."/>
            <person name="Reich M."/>
            <person name="Rouhier N."/>
            <person name="Schmutz J."/>
            <person name="Yin T."/>
            <person name="Chalot M."/>
            <person name="Henrissat B."/>
            <person name="Kuees U."/>
            <person name="Lucas S."/>
            <person name="Van de Peer Y."/>
            <person name="Podila G.K."/>
            <person name="Polle A."/>
            <person name="Pukkila P.J."/>
            <person name="Richardson P.M."/>
            <person name="Rouze P."/>
            <person name="Sanders I.R."/>
            <person name="Stajich J.E."/>
            <person name="Tunlid A."/>
            <person name="Tuskan G."/>
            <person name="Grigoriev I.V."/>
        </authorList>
    </citation>
    <scope>NUCLEOTIDE SEQUENCE [LARGE SCALE GENOMIC DNA]</scope>
    <source>
        <strain evidence="2">S238N-H82 / ATCC MYA-4686</strain>
    </source>
</reference>
<protein>
    <submittedName>
        <fullName evidence="1">Predicted protein</fullName>
    </submittedName>
</protein>
<dbReference type="AlphaFoldDB" id="B0CV62"/>
<dbReference type="RefSeq" id="XP_001876190.1">
    <property type="nucleotide sequence ID" value="XM_001876155.1"/>
</dbReference>
<evidence type="ECO:0000313" key="2">
    <source>
        <dbReference type="Proteomes" id="UP000001194"/>
    </source>
</evidence>